<proteinExistence type="predicted"/>
<evidence type="ECO:0000313" key="2">
    <source>
        <dbReference type="EMBL" id="CEQ02657.1"/>
    </source>
</evidence>
<organism evidence="2 3">
    <name type="scientific">Paraclostridium sordellii</name>
    <name type="common">Clostridium sordellii</name>
    <dbReference type="NCBI Taxonomy" id="1505"/>
    <lineage>
        <taxon>Bacteria</taxon>
        <taxon>Bacillati</taxon>
        <taxon>Bacillota</taxon>
        <taxon>Clostridia</taxon>
        <taxon>Peptostreptococcales</taxon>
        <taxon>Peptostreptococcaceae</taxon>
        <taxon>Paraclostridium</taxon>
    </lineage>
</organism>
<dbReference type="EMBL" id="CEKZ01000003">
    <property type="protein sequence ID" value="CEQ02657.1"/>
    <property type="molecule type" value="Genomic_DNA"/>
</dbReference>
<keyword evidence="1" id="KW-0472">Membrane</keyword>
<feature type="transmembrane region" description="Helical" evidence="1">
    <location>
        <begin position="48"/>
        <end position="76"/>
    </location>
</feature>
<dbReference type="RefSeq" id="WP_055341319.1">
    <property type="nucleotide sequence ID" value="NZ_CDNI01000003.1"/>
</dbReference>
<sequence>MRKFINPLMGIISGLALMLLNVLGSAIVGELYLRLTGGNTEFHTGLGWIISIIHMILLILSIIGVIVTMISAISILKILVKSYKNPA</sequence>
<reference evidence="2 3" key="1">
    <citation type="submission" date="2015-01" db="EMBL/GenBank/DDBJ databases">
        <authorList>
            <person name="Aslett A.Martin."/>
            <person name="De Silva Nishadi"/>
        </authorList>
    </citation>
    <scope>NUCLEOTIDE SEQUENCE [LARGE SCALE GENOMIC DNA]</scope>
    <source>
        <strain evidence="2 3">R28058</strain>
    </source>
</reference>
<protein>
    <submittedName>
        <fullName evidence="2">Uncharacterized protein</fullName>
    </submittedName>
</protein>
<gene>
    <name evidence="2" type="ORF">R28058_03901</name>
</gene>
<dbReference type="AlphaFoldDB" id="A0A0C7QPD2"/>
<dbReference type="Proteomes" id="UP000049127">
    <property type="component" value="Unassembled WGS sequence"/>
</dbReference>
<keyword evidence="1" id="KW-1133">Transmembrane helix</keyword>
<keyword evidence="1" id="KW-0812">Transmembrane</keyword>
<evidence type="ECO:0000256" key="1">
    <source>
        <dbReference type="SAM" id="Phobius"/>
    </source>
</evidence>
<accession>A0A0C7QPD2</accession>
<evidence type="ECO:0000313" key="3">
    <source>
        <dbReference type="Proteomes" id="UP000049127"/>
    </source>
</evidence>
<name>A0A0C7QPD2_PARSO</name>